<evidence type="ECO:0000313" key="2">
    <source>
        <dbReference type="EMBL" id="MBO8453485.1"/>
    </source>
</evidence>
<feature type="chain" id="PRO_5037831484" evidence="1">
    <location>
        <begin position="21"/>
        <end position="366"/>
    </location>
</feature>
<evidence type="ECO:0000256" key="1">
    <source>
        <dbReference type="SAM" id="SignalP"/>
    </source>
</evidence>
<protein>
    <submittedName>
        <fullName evidence="2">DUF3078 domain-containing protein</fullName>
    </submittedName>
</protein>
<dbReference type="Pfam" id="PF11276">
    <property type="entry name" value="DUF3078"/>
    <property type="match status" value="1"/>
</dbReference>
<dbReference type="EMBL" id="JADIMJ010000032">
    <property type="protein sequence ID" value="MBO8453485.1"/>
    <property type="molecule type" value="Genomic_DNA"/>
</dbReference>
<evidence type="ECO:0000313" key="3">
    <source>
        <dbReference type="Proteomes" id="UP000771749"/>
    </source>
</evidence>
<accession>A0A940DP03</accession>
<proteinExistence type="predicted"/>
<keyword evidence="1" id="KW-0732">Signal</keyword>
<reference evidence="2" key="2">
    <citation type="journal article" date="2021" name="PeerJ">
        <title>Extensive microbial diversity within the chicken gut microbiome revealed by metagenomics and culture.</title>
        <authorList>
            <person name="Gilroy R."/>
            <person name="Ravi A."/>
            <person name="Getino M."/>
            <person name="Pursley I."/>
            <person name="Horton D.L."/>
            <person name="Alikhan N.F."/>
            <person name="Baker D."/>
            <person name="Gharbi K."/>
            <person name="Hall N."/>
            <person name="Watson M."/>
            <person name="Adriaenssens E.M."/>
            <person name="Foster-Nyarko E."/>
            <person name="Jarju S."/>
            <person name="Secka A."/>
            <person name="Antonio M."/>
            <person name="Oren A."/>
            <person name="Chaudhuri R.R."/>
            <person name="La Ragione R."/>
            <person name="Hildebrand F."/>
            <person name="Pallen M.J."/>
        </authorList>
    </citation>
    <scope>NUCLEOTIDE SEQUENCE</scope>
    <source>
        <strain evidence="2">F1-3629</strain>
    </source>
</reference>
<feature type="signal peptide" evidence="1">
    <location>
        <begin position="1"/>
        <end position="20"/>
    </location>
</feature>
<sequence>MLKKLFVSALVASMPFAAVAQEELSDAQKAAAEAAAAIQSAPEAEAPKEPAAKYWKTSLQTKLDLGQTSLTNWAAGGYNTVSLKTFIDANANYSKGEMFWNNRLQLDYGFLYSADKPILQKTDDRIYLESKWGYTATKNLYYSAEFSFRSQFSNTYDYPTPSRTLAAGEEYTKQEWKDARVLKSGLFSPAYTNLALGLDYKPLKWLSVNFAPVTGGFVIVDNPLLRSSYSQPLKKEYVNAAALPTLDDGTTIDGKVYKAAKFEFGAQLKVDFKVNVNDNFAFSSQVVLFSDYLDKPQNLRVNWDNRIDWKIAKFFSFTIMTNLIYDDDIIIQTQDDIKAGRAGKQRVQFKESLSFGFVYTFASKNY</sequence>
<dbReference type="InterPro" id="IPR021428">
    <property type="entry name" value="DUF3078"/>
</dbReference>
<reference evidence="2" key="1">
    <citation type="submission" date="2020-10" db="EMBL/GenBank/DDBJ databases">
        <authorList>
            <person name="Gilroy R."/>
        </authorList>
    </citation>
    <scope>NUCLEOTIDE SEQUENCE</scope>
    <source>
        <strain evidence="2">F1-3629</strain>
    </source>
</reference>
<name>A0A940DP03_9BACT</name>
<comment type="caution">
    <text evidence="2">The sequence shown here is derived from an EMBL/GenBank/DDBJ whole genome shotgun (WGS) entry which is preliminary data.</text>
</comment>
<organism evidence="2 3">
    <name type="scientific">Candidatus Cryptobacteroides gallistercoris</name>
    <dbReference type="NCBI Taxonomy" id="2840765"/>
    <lineage>
        <taxon>Bacteria</taxon>
        <taxon>Pseudomonadati</taxon>
        <taxon>Bacteroidota</taxon>
        <taxon>Bacteroidia</taxon>
        <taxon>Bacteroidales</taxon>
        <taxon>Candidatus Cryptobacteroides</taxon>
    </lineage>
</organism>
<gene>
    <name evidence="2" type="ORF">IAC07_02025</name>
</gene>
<dbReference type="Proteomes" id="UP000771749">
    <property type="component" value="Unassembled WGS sequence"/>
</dbReference>
<dbReference type="AlphaFoldDB" id="A0A940DP03"/>